<evidence type="ECO:0000256" key="2">
    <source>
        <dbReference type="ARBA" id="ARBA00022723"/>
    </source>
</evidence>
<dbReference type="Gene3D" id="2.60.120.330">
    <property type="entry name" value="B-lactam Antibiotic, Isopenicillin N Synthase, Chain"/>
    <property type="match status" value="1"/>
</dbReference>
<keyword evidence="4" id="KW-0408">Iron</keyword>
<keyword evidence="3" id="KW-0560">Oxidoreductase</keyword>
<name>A0AAJ0CN05_9HYPO</name>
<reference evidence="7" key="1">
    <citation type="submission" date="2023-06" db="EMBL/GenBank/DDBJ databases">
        <title>Conoideocrella luteorostrata (Hypocreales: Clavicipitaceae), a potential biocontrol fungus for elongate hemlock scale in United States Christmas tree production areas.</title>
        <authorList>
            <person name="Barrett H."/>
            <person name="Lovett B."/>
            <person name="Macias A.M."/>
            <person name="Stajich J.E."/>
            <person name="Kasson M.T."/>
        </authorList>
    </citation>
    <scope>NUCLEOTIDE SEQUENCE</scope>
    <source>
        <strain evidence="7">ARSEF 14590</strain>
    </source>
</reference>
<proteinExistence type="inferred from homology"/>
<keyword evidence="2" id="KW-0479">Metal-binding</keyword>
<accession>A0AAJ0CN05</accession>
<dbReference type="PANTHER" id="PTHR10209">
    <property type="entry name" value="OXIDOREDUCTASE, 2OG-FE II OXYGENASE FAMILY PROTEIN"/>
    <property type="match status" value="1"/>
</dbReference>
<evidence type="ECO:0000259" key="6">
    <source>
        <dbReference type="Pfam" id="PF14226"/>
    </source>
</evidence>
<dbReference type="SUPFAM" id="SSF51197">
    <property type="entry name" value="Clavaminate synthase-like"/>
    <property type="match status" value="1"/>
</dbReference>
<evidence type="ECO:0008006" key="9">
    <source>
        <dbReference type="Google" id="ProtNLM"/>
    </source>
</evidence>
<evidence type="ECO:0000259" key="5">
    <source>
        <dbReference type="Pfam" id="PF03171"/>
    </source>
</evidence>
<dbReference type="InterPro" id="IPR026992">
    <property type="entry name" value="DIOX_N"/>
</dbReference>
<sequence length="362" mass="41466">MPHNSVEASLPKYNHPHETQGKLSYANLTTLDLSEYDKPGGKEKLAEQLRDTIHTIGFFYITNIGLTQSQIDQQFAIAKEFFSCSPEEKLQYRAPLEEGSYNGYRPLGSVEVLPGLHDNLEFYNVFKFIPQTQRPQPQIILDYWKQIEIFHRHMHQDVTCKLLTLLAIILGLPEDTLVNGHSYEANCDSALRYMMYRARTADENRKYKDLYLRGHTDNGTLTYVFQQPVAALQVKRCADADWEYLRIPEGKVAVNIGDIPEFLSNGYVKAGIHRVIAPPEDQASIDRLGLLYFVRPSDRLPLKKLDSPFLKRMGYGKEGTEADLDIPASEWVRARVRKNWKGSVMAGVDARREGFLTKVFYT</sequence>
<dbReference type="EMBL" id="JASWJB010000199">
    <property type="protein sequence ID" value="KAK2593691.1"/>
    <property type="molecule type" value="Genomic_DNA"/>
</dbReference>
<organism evidence="7 8">
    <name type="scientific">Conoideocrella luteorostrata</name>
    <dbReference type="NCBI Taxonomy" id="1105319"/>
    <lineage>
        <taxon>Eukaryota</taxon>
        <taxon>Fungi</taxon>
        <taxon>Dikarya</taxon>
        <taxon>Ascomycota</taxon>
        <taxon>Pezizomycotina</taxon>
        <taxon>Sordariomycetes</taxon>
        <taxon>Hypocreomycetidae</taxon>
        <taxon>Hypocreales</taxon>
        <taxon>Clavicipitaceae</taxon>
        <taxon>Conoideocrella</taxon>
    </lineage>
</organism>
<comment type="similarity">
    <text evidence="1">Belongs to the iron/ascorbate-dependent oxidoreductase family.</text>
</comment>
<dbReference type="InterPro" id="IPR044861">
    <property type="entry name" value="IPNS-like_FE2OG_OXY"/>
</dbReference>
<evidence type="ECO:0000313" key="8">
    <source>
        <dbReference type="Proteomes" id="UP001251528"/>
    </source>
</evidence>
<evidence type="ECO:0000313" key="7">
    <source>
        <dbReference type="EMBL" id="KAK2593691.1"/>
    </source>
</evidence>
<dbReference type="Pfam" id="PF14226">
    <property type="entry name" value="DIOX_N"/>
    <property type="match status" value="1"/>
</dbReference>
<feature type="domain" description="Non-haem dioxygenase N-terminal" evidence="6">
    <location>
        <begin position="30"/>
        <end position="134"/>
    </location>
</feature>
<dbReference type="PANTHER" id="PTHR10209:SF867">
    <property type="entry name" value="2-OXOGLUTARATE (2OG) AND FE(II)-DEPENDENT OXYGENASE SUPERFAMILY PROTEIN"/>
    <property type="match status" value="1"/>
</dbReference>
<dbReference type="GO" id="GO:0016491">
    <property type="term" value="F:oxidoreductase activity"/>
    <property type="evidence" value="ECO:0007669"/>
    <property type="project" value="UniProtKB-KW"/>
</dbReference>
<evidence type="ECO:0000256" key="1">
    <source>
        <dbReference type="ARBA" id="ARBA00008056"/>
    </source>
</evidence>
<protein>
    <recommendedName>
        <fullName evidence="9">Clavaminate synthase-like protein</fullName>
    </recommendedName>
</protein>
<evidence type="ECO:0000256" key="4">
    <source>
        <dbReference type="ARBA" id="ARBA00023004"/>
    </source>
</evidence>
<dbReference type="AlphaFoldDB" id="A0AAJ0CN05"/>
<comment type="caution">
    <text evidence="7">The sequence shown here is derived from an EMBL/GenBank/DDBJ whole genome shotgun (WGS) entry which is preliminary data.</text>
</comment>
<dbReference type="Proteomes" id="UP001251528">
    <property type="component" value="Unassembled WGS sequence"/>
</dbReference>
<feature type="domain" description="Isopenicillin N synthase-like Fe(2+) 2OG dioxygenase" evidence="5">
    <location>
        <begin position="192"/>
        <end position="295"/>
    </location>
</feature>
<keyword evidence="8" id="KW-1185">Reference proteome</keyword>
<dbReference type="GO" id="GO:0046872">
    <property type="term" value="F:metal ion binding"/>
    <property type="evidence" value="ECO:0007669"/>
    <property type="project" value="UniProtKB-KW"/>
</dbReference>
<dbReference type="Pfam" id="PF03171">
    <property type="entry name" value="2OG-FeII_Oxy"/>
    <property type="match status" value="1"/>
</dbReference>
<dbReference type="InterPro" id="IPR027443">
    <property type="entry name" value="IPNS-like_sf"/>
</dbReference>
<gene>
    <name evidence="7" type="ORF">QQS21_008599</name>
</gene>
<evidence type="ECO:0000256" key="3">
    <source>
        <dbReference type="ARBA" id="ARBA00023002"/>
    </source>
</evidence>